<keyword evidence="2" id="KW-0472">Membrane</keyword>
<reference evidence="3 4" key="1">
    <citation type="submission" date="2019-10" db="EMBL/GenBank/DDBJ databases">
        <title>Cognatihalovulum marinum gen. nov. sp. nov., a new member of the family Rhodobacteraceae isolated from deep seawater of the Northwest Indian Ocean.</title>
        <authorList>
            <person name="Ruan C."/>
            <person name="Wang J."/>
            <person name="Zheng X."/>
            <person name="Song L."/>
            <person name="Zhu Y."/>
            <person name="Huang Y."/>
            <person name="Lu Z."/>
            <person name="Du W."/>
            <person name="Huang L."/>
            <person name="Dai X."/>
        </authorList>
    </citation>
    <scope>NUCLEOTIDE SEQUENCE [LARGE SCALE GENOMIC DNA]</scope>
    <source>
        <strain evidence="3 4">2CG4</strain>
    </source>
</reference>
<accession>A0A6L5YW97</accession>
<keyword evidence="2" id="KW-1133">Transmembrane helix</keyword>
<evidence type="ECO:0000313" key="4">
    <source>
        <dbReference type="Proteomes" id="UP000474957"/>
    </source>
</evidence>
<dbReference type="AlphaFoldDB" id="A0A6L5YW97"/>
<evidence type="ECO:0000256" key="2">
    <source>
        <dbReference type="SAM" id="Phobius"/>
    </source>
</evidence>
<gene>
    <name evidence="3" type="ORF">GE300_01550</name>
</gene>
<organism evidence="3 4">
    <name type="scientific">Halovulum marinum</name>
    <dbReference type="NCBI Taxonomy" id="2662447"/>
    <lineage>
        <taxon>Bacteria</taxon>
        <taxon>Pseudomonadati</taxon>
        <taxon>Pseudomonadota</taxon>
        <taxon>Alphaproteobacteria</taxon>
        <taxon>Rhodobacterales</taxon>
        <taxon>Paracoccaceae</taxon>
        <taxon>Halovulum</taxon>
    </lineage>
</organism>
<feature type="transmembrane region" description="Helical" evidence="2">
    <location>
        <begin position="20"/>
        <end position="43"/>
    </location>
</feature>
<feature type="region of interest" description="Disordered" evidence="1">
    <location>
        <begin position="157"/>
        <end position="176"/>
    </location>
</feature>
<dbReference type="InterPro" id="IPR025961">
    <property type="entry name" value="Metal_resist"/>
</dbReference>
<comment type="caution">
    <text evidence="3">The sequence shown here is derived from an EMBL/GenBank/DDBJ whole genome shotgun (WGS) entry which is preliminary data.</text>
</comment>
<keyword evidence="4" id="KW-1185">Reference proteome</keyword>
<proteinExistence type="predicted"/>
<evidence type="ECO:0000256" key="1">
    <source>
        <dbReference type="SAM" id="MobiDB-lite"/>
    </source>
</evidence>
<name>A0A6L5YW97_9RHOB</name>
<keyword evidence="2" id="KW-0812">Transmembrane</keyword>
<dbReference type="EMBL" id="WIND01000001">
    <property type="protein sequence ID" value="MSU88300.1"/>
    <property type="molecule type" value="Genomic_DNA"/>
</dbReference>
<dbReference type="Proteomes" id="UP000474957">
    <property type="component" value="Unassembled WGS sequence"/>
</dbReference>
<dbReference type="RefSeq" id="WP_154444221.1">
    <property type="nucleotide sequence ID" value="NZ_WIND01000001.1"/>
</dbReference>
<dbReference type="Pfam" id="PF13801">
    <property type="entry name" value="Metal_resist"/>
    <property type="match status" value="1"/>
</dbReference>
<protein>
    <submittedName>
        <fullName evidence="3">Periplasmic heavy metal sensor</fullName>
    </submittedName>
</protein>
<evidence type="ECO:0000313" key="3">
    <source>
        <dbReference type="EMBL" id="MSU88300.1"/>
    </source>
</evidence>
<sequence>MSTPSAPTPEPIPRRMPRWAKLALVGSLALNLAVLGVVGGALLRGADRGRPLYLPIEGFRSISAAMLPEDRAALRRDLRARRDEIRDARRTLRRSQGEFIAALRADPFSSEALAAALDSHAEQWEQFGRRTREMLVRRISEMSPEARAAFAANLESHLSERRGARSGPKARREAER</sequence>